<dbReference type="RefSeq" id="WP_045162978.1">
    <property type="nucleotide sequence ID" value="NZ_JYHV01000029.1"/>
</dbReference>
<dbReference type="Proteomes" id="UP000032487">
    <property type="component" value="Unassembled WGS sequence"/>
</dbReference>
<keyword evidence="1" id="KW-0472">Membrane</keyword>
<protein>
    <submittedName>
        <fullName evidence="2">Uncharacterized protein</fullName>
    </submittedName>
</protein>
<reference evidence="2 3" key="1">
    <citation type="submission" date="2015-02" db="EMBL/GenBank/DDBJ databases">
        <title>Draft genome sequence of Pseudomonas stutzeri NT0128 isolated from wheat (Triticum turgidum) rhizosphere.</title>
        <authorList>
            <person name="Tovi N."/>
            <person name="Frenk S."/>
            <person name="Hadar Y."/>
            <person name="Minz D."/>
        </authorList>
    </citation>
    <scope>NUCLEOTIDE SEQUENCE [LARGE SCALE GENOMIC DNA]</scope>
    <source>
        <strain evidence="2 3">NT0128</strain>
    </source>
</reference>
<keyword evidence="1" id="KW-0812">Transmembrane</keyword>
<dbReference type="AlphaFoldDB" id="A0A0D9AI37"/>
<feature type="transmembrane region" description="Helical" evidence="1">
    <location>
        <begin position="43"/>
        <end position="60"/>
    </location>
</feature>
<dbReference type="EMBL" id="JYHV01000029">
    <property type="protein sequence ID" value="KJH80354.1"/>
    <property type="molecule type" value="Genomic_DNA"/>
</dbReference>
<sequence length="174" mass="19935">MDTRFLTLMEFQSVYFYKFITLAILTTVGVLLLFALPEMKRSEIWLVVPVLFIMWGRFAVEYVRVKKCGPAFIHNDELVITRDAAHRQIPLTRIRSVTSKHSLFMVRRYRSWTDHLAFLEVTLNNGERVYTLAESKVLEYPAGKKTLSAIQAAVLAAKTKSLTSQPNHDAGRSV</sequence>
<dbReference type="OrthoDB" id="6888741at2"/>
<evidence type="ECO:0000313" key="2">
    <source>
        <dbReference type="EMBL" id="KJH80354.1"/>
    </source>
</evidence>
<keyword evidence="1" id="KW-1133">Transmembrane helix</keyword>
<evidence type="ECO:0000313" key="3">
    <source>
        <dbReference type="Proteomes" id="UP000032487"/>
    </source>
</evidence>
<dbReference type="PATRIC" id="fig|316.101.peg.3717"/>
<organism evidence="2 3">
    <name type="scientific">Stutzerimonas stutzeri</name>
    <name type="common">Pseudomonas stutzeri</name>
    <dbReference type="NCBI Taxonomy" id="316"/>
    <lineage>
        <taxon>Bacteria</taxon>
        <taxon>Pseudomonadati</taxon>
        <taxon>Pseudomonadota</taxon>
        <taxon>Gammaproteobacteria</taxon>
        <taxon>Pseudomonadales</taxon>
        <taxon>Pseudomonadaceae</taxon>
        <taxon>Stutzerimonas</taxon>
    </lineage>
</organism>
<evidence type="ECO:0000256" key="1">
    <source>
        <dbReference type="SAM" id="Phobius"/>
    </source>
</evidence>
<gene>
    <name evidence="2" type="ORF">UF78_14805</name>
</gene>
<proteinExistence type="predicted"/>
<comment type="caution">
    <text evidence="2">The sequence shown here is derived from an EMBL/GenBank/DDBJ whole genome shotgun (WGS) entry which is preliminary data.</text>
</comment>
<accession>A0A0D9AI37</accession>
<name>A0A0D9AI37_STUST</name>
<feature type="transmembrane region" description="Helical" evidence="1">
    <location>
        <begin position="15"/>
        <end position="36"/>
    </location>
</feature>